<dbReference type="Proteomes" id="UP000324585">
    <property type="component" value="Unassembled WGS sequence"/>
</dbReference>
<organism evidence="2 3">
    <name type="scientific">Porphyridium purpureum</name>
    <name type="common">Red alga</name>
    <name type="synonym">Porphyridium cruentum</name>
    <dbReference type="NCBI Taxonomy" id="35688"/>
    <lineage>
        <taxon>Eukaryota</taxon>
        <taxon>Rhodophyta</taxon>
        <taxon>Bangiophyceae</taxon>
        <taxon>Porphyridiales</taxon>
        <taxon>Porphyridiaceae</taxon>
        <taxon>Porphyridium</taxon>
    </lineage>
</organism>
<proteinExistence type="predicted"/>
<dbReference type="AlphaFoldDB" id="A0A5J4YVX5"/>
<evidence type="ECO:0000313" key="2">
    <source>
        <dbReference type="EMBL" id="KAA8494557.1"/>
    </source>
</evidence>
<accession>A0A5J4YVX5</accession>
<dbReference type="EMBL" id="VRMN01000004">
    <property type="protein sequence ID" value="KAA8494557.1"/>
    <property type="molecule type" value="Genomic_DNA"/>
</dbReference>
<feature type="region of interest" description="Disordered" evidence="1">
    <location>
        <begin position="61"/>
        <end position="81"/>
    </location>
</feature>
<reference evidence="3" key="1">
    <citation type="journal article" date="2019" name="Nat. Commun.">
        <title>Expansion of phycobilisome linker gene families in mesophilic red algae.</title>
        <authorList>
            <person name="Lee J."/>
            <person name="Kim D."/>
            <person name="Bhattacharya D."/>
            <person name="Yoon H.S."/>
        </authorList>
    </citation>
    <scope>NUCLEOTIDE SEQUENCE [LARGE SCALE GENOMIC DNA]</scope>
    <source>
        <strain evidence="3">CCMP 1328</strain>
    </source>
</reference>
<protein>
    <submittedName>
        <fullName evidence="2">Uncharacterized protein</fullName>
    </submittedName>
</protein>
<feature type="compositionally biased region" description="Polar residues" evidence="1">
    <location>
        <begin position="62"/>
        <end position="81"/>
    </location>
</feature>
<gene>
    <name evidence="2" type="ORF">FVE85_2798</name>
</gene>
<name>A0A5J4YVX5_PORPP</name>
<evidence type="ECO:0000256" key="1">
    <source>
        <dbReference type="SAM" id="MobiDB-lite"/>
    </source>
</evidence>
<keyword evidence="3" id="KW-1185">Reference proteome</keyword>
<sequence length="81" mass="8992">MHSAHFEIKFHVLDRMPEDSLTLSRPRVYVPSLETIVEEDEDIEDTTSSAAQADEGCKHHISLSSETDSQRSLCSQTSAAS</sequence>
<evidence type="ECO:0000313" key="3">
    <source>
        <dbReference type="Proteomes" id="UP000324585"/>
    </source>
</evidence>
<comment type="caution">
    <text evidence="2">The sequence shown here is derived from an EMBL/GenBank/DDBJ whole genome shotgun (WGS) entry which is preliminary data.</text>
</comment>